<keyword evidence="3" id="KW-1185">Reference proteome</keyword>
<dbReference type="AlphaFoldDB" id="A0A7Z0WLP3"/>
<dbReference type="Proteomes" id="UP000185696">
    <property type="component" value="Unassembled WGS sequence"/>
</dbReference>
<proteinExistence type="predicted"/>
<sequence length="344" mass="37370">MASTTRTILLTGASGVIGRALPEHLPGHRVIGLVHSDTQPPDLDEVLRGDLAQPRFGLDDTTWNRLADEVDVIIHSGALTTWGQPWARYEAINLGGTRQVIDLARRAGAPVHLVSTCFVRAIELGRLDDLGPSNVVRPYIRSKLDAEHLLAASGVPHTIHRPTNLVGDSRTGASSQPQIVQTMSDWYCRGKAPFFPAHRGNLVDVIPLDVTAVAIARAVLADDLGPTYWLTYGENAMTVDDTQTILRAHAAHLGRAIPEVPVVDPRDPLPVTLDQVPAISRTFLKVLIDVSEVTHACGGVLPTSLPTLAQRHDVPQPSDRDAYRRSLTYWTGVRDTARAVKETA</sequence>
<gene>
    <name evidence="2" type="ORF">BLA60_14610</name>
</gene>
<dbReference type="Gene3D" id="3.40.50.720">
    <property type="entry name" value="NAD(P)-binding Rossmann-like Domain"/>
    <property type="match status" value="1"/>
</dbReference>
<dbReference type="SUPFAM" id="SSF51735">
    <property type="entry name" value="NAD(P)-binding Rossmann-fold domains"/>
    <property type="match status" value="1"/>
</dbReference>
<dbReference type="RefSeq" id="WP_075133424.1">
    <property type="nucleotide sequence ID" value="NZ_MSIF01000006.1"/>
</dbReference>
<feature type="domain" description="Thioester reductase (TE)" evidence="1">
    <location>
        <begin position="46"/>
        <end position="215"/>
    </location>
</feature>
<name>A0A7Z0WLP3_9PSEU</name>
<accession>A0A7Z0WLP3</accession>
<dbReference type="OrthoDB" id="9810734at2"/>
<dbReference type="InterPro" id="IPR013120">
    <property type="entry name" value="FAR_NAD-bd"/>
</dbReference>
<evidence type="ECO:0000313" key="2">
    <source>
        <dbReference type="EMBL" id="OLF10436.1"/>
    </source>
</evidence>
<dbReference type="EMBL" id="MSIF01000006">
    <property type="protein sequence ID" value="OLF10436.1"/>
    <property type="molecule type" value="Genomic_DNA"/>
</dbReference>
<comment type="caution">
    <text evidence="2">The sequence shown here is derived from an EMBL/GenBank/DDBJ whole genome shotgun (WGS) entry which is preliminary data.</text>
</comment>
<evidence type="ECO:0000259" key="1">
    <source>
        <dbReference type="Pfam" id="PF07993"/>
    </source>
</evidence>
<reference evidence="2 3" key="1">
    <citation type="submission" date="2016-12" db="EMBL/GenBank/DDBJ databases">
        <title>The draft genome sequence of Actinophytocola xinjiangensis.</title>
        <authorList>
            <person name="Wang W."/>
            <person name="Yuan L."/>
        </authorList>
    </citation>
    <scope>NUCLEOTIDE SEQUENCE [LARGE SCALE GENOMIC DNA]</scope>
    <source>
        <strain evidence="2 3">CGMCC 4.4663</strain>
    </source>
</reference>
<dbReference type="InterPro" id="IPR050177">
    <property type="entry name" value="Lipid_A_modif_metabolic_enz"/>
</dbReference>
<evidence type="ECO:0000313" key="3">
    <source>
        <dbReference type="Proteomes" id="UP000185696"/>
    </source>
</evidence>
<dbReference type="PANTHER" id="PTHR43245:SF51">
    <property type="entry name" value="SHORT CHAIN DEHYDROGENASE_REDUCTASE FAMILY 42E, MEMBER 2"/>
    <property type="match status" value="1"/>
</dbReference>
<organism evidence="2 3">
    <name type="scientific">Actinophytocola xinjiangensis</name>
    <dbReference type="NCBI Taxonomy" id="485602"/>
    <lineage>
        <taxon>Bacteria</taxon>
        <taxon>Bacillati</taxon>
        <taxon>Actinomycetota</taxon>
        <taxon>Actinomycetes</taxon>
        <taxon>Pseudonocardiales</taxon>
        <taxon>Pseudonocardiaceae</taxon>
    </lineage>
</organism>
<dbReference type="InterPro" id="IPR036291">
    <property type="entry name" value="NAD(P)-bd_dom_sf"/>
</dbReference>
<protein>
    <recommendedName>
        <fullName evidence="1">Thioester reductase (TE) domain-containing protein</fullName>
    </recommendedName>
</protein>
<dbReference type="PANTHER" id="PTHR43245">
    <property type="entry name" value="BIFUNCTIONAL POLYMYXIN RESISTANCE PROTEIN ARNA"/>
    <property type="match status" value="1"/>
</dbReference>
<dbReference type="Pfam" id="PF07993">
    <property type="entry name" value="NAD_binding_4"/>
    <property type="match status" value="1"/>
</dbReference>